<keyword evidence="2" id="KW-0433">Leucine-rich repeat</keyword>
<feature type="domain" description="Disease resistance R13L4/SHOC-2-like LRR" evidence="7">
    <location>
        <begin position="74"/>
        <end position="176"/>
    </location>
</feature>
<dbReference type="InterPro" id="IPR055414">
    <property type="entry name" value="LRR_R13L4/SHOC2-like"/>
</dbReference>
<dbReference type="FunFam" id="3.80.10.10:FF:000400">
    <property type="entry name" value="Nuclear pore complex protein NUP107"/>
    <property type="match status" value="1"/>
</dbReference>
<comment type="caution">
    <text evidence="8">The sequence shown here is derived from an EMBL/GenBank/DDBJ whole genome shotgun (WGS) entry which is preliminary data.</text>
</comment>
<dbReference type="Pfam" id="PF08263">
    <property type="entry name" value="LRRNT_2"/>
    <property type="match status" value="1"/>
</dbReference>
<evidence type="ECO:0000313" key="8">
    <source>
        <dbReference type="EMBL" id="ETR66442.1"/>
    </source>
</evidence>
<evidence type="ECO:0000256" key="2">
    <source>
        <dbReference type="ARBA" id="ARBA00022614"/>
    </source>
</evidence>
<dbReference type="InterPro" id="IPR001611">
    <property type="entry name" value="Leu-rich_rpt"/>
</dbReference>
<dbReference type="Pfam" id="PF23598">
    <property type="entry name" value="LRR_14"/>
    <property type="match status" value="1"/>
</dbReference>
<evidence type="ECO:0000256" key="1">
    <source>
        <dbReference type="ARBA" id="ARBA00004370"/>
    </source>
</evidence>
<evidence type="ECO:0000256" key="3">
    <source>
        <dbReference type="ARBA" id="ARBA00022729"/>
    </source>
</evidence>
<gene>
    <name evidence="8" type="ORF">OMM_12788</name>
</gene>
<name>A0A1V1NV18_9BACT</name>
<feature type="domain" description="Leucine-rich repeat-containing N-terminal plant-type" evidence="6">
    <location>
        <begin position="29"/>
        <end position="69"/>
    </location>
</feature>
<reference evidence="9" key="1">
    <citation type="submission" date="2012-11" db="EMBL/GenBank/DDBJ databases">
        <authorList>
            <person name="Lucero-Rivera Y.E."/>
            <person name="Tovar-Ramirez D."/>
        </authorList>
    </citation>
    <scope>NUCLEOTIDE SEQUENCE [LARGE SCALE GENOMIC DNA]</scope>
    <source>
        <strain evidence="9">Araruama</strain>
    </source>
</reference>
<dbReference type="InterPro" id="IPR032675">
    <property type="entry name" value="LRR_dom_sf"/>
</dbReference>
<feature type="non-terminal residue" evidence="8">
    <location>
        <position position="182"/>
    </location>
</feature>
<sequence>MKQIKHMIQAIVLIVFLSNFSLLYAAIPEQERQALIDLYHSTGGDNWTHNSGWLGEVGTECDWFGITCDNDKTHVLKIGLHNNKLTGNISKSIGDFTNLTYLNLRDNDIASIPPEIGNLVNLTSLYLYSNDLTSIPPEIGNLVNLTSLYLYSNDLTTVPSEVWSLTNLTYLSLGNNDLTSIP</sequence>
<evidence type="ECO:0000313" key="9">
    <source>
        <dbReference type="Proteomes" id="UP000189670"/>
    </source>
</evidence>
<keyword evidence="5" id="KW-0472">Membrane</keyword>
<evidence type="ECO:0000256" key="5">
    <source>
        <dbReference type="ARBA" id="ARBA00023136"/>
    </source>
</evidence>
<protein>
    <submittedName>
        <fullName evidence="8">Leucine-rich repeat-containing protein</fullName>
    </submittedName>
</protein>
<dbReference type="InterPro" id="IPR003591">
    <property type="entry name" value="Leu-rich_rpt_typical-subtyp"/>
</dbReference>
<evidence type="ECO:0000256" key="4">
    <source>
        <dbReference type="ARBA" id="ARBA00022737"/>
    </source>
</evidence>
<dbReference type="PANTHER" id="PTHR48057:SF7">
    <property type="entry name" value="LEUCINE-RICH REPEAT SERINE_THREONINE-PROTEIN KINASE 1"/>
    <property type="match status" value="1"/>
</dbReference>
<dbReference type="InterPro" id="IPR052595">
    <property type="entry name" value="LRRC69/RLP"/>
</dbReference>
<keyword evidence="4" id="KW-0677">Repeat</keyword>
<dbReference type="SUPFAM" id="SSF52058">
    <property type="entry name" value="L domain-like"/>
    <property type="match status" value="1"/>
</dbReference>
<keyword evidence="3" id="KW-0732">Signal</keyword>
<dbReference type="PROSITE" id="PS51450">
    <property type="entry name" value="LRR"/>
    <property type="match status" value="3"/>
</dbReference>
<accession>A0A1V1NV18</accession>
<dbReference type="EMBL" id="ATBP01001982">
    <property type="protein sequence ID" value="ETR66442.1"/>
    <property type="molecule type" value="Genomic_DNA"/>
</dbReference>
<dbReference type="PANTHER" id="PTHR48057">
    <property type="entry name" value="LEUCINE-RICH REPEAT SERINE/THREONINE-PROTEIN KINASE 1"/>
    <property type="match status" value="1"/>
</dbReference>
<evidence type="ECO:0000259" key="6">
    <source>
        <dbReference type="Pfam" id="PF08263"/>
    </source>
</evidence>
<dbReference type="InterPro" id="IPR013210">
    <property type="entry name" value="LRR_N_plant-typ"/>
</dbReference>
<dbReference type="GO" id="GO:0016020">
    <property type="term" value="C:membrane"/>
    <property type="evidence" value="ECO:0007669"/>
    <property type="project" value="UniProtKB-SubCell"/>
</dbReference>
<organism evidence="8 9">
    <name type="scientific">Candidatus Magnetoglobus multicellularis str. Araruama</name>
    <dbReference type="NCBI Taxonomy" id="890399"/>
    <lineage>
        <taxon>Bacteria</taxon>
        <taxon>Pseudomonadati</taxon>
        <taxon>Thermodesulfobacteriota</taxon>
        <taxon>Desulfobacteria</taxon>
        <taxon>Desulfobacterales</taxon>
        <taxon>Desulfobacteraceae</taxon>
        <taxon>Candidatus Magnetoglobus</taxon>
    </lineage>
</organism>
<dbReference type="Proteomes" id="UP000189670">
    <property type="component" value="Unassembled WGS sequence"/>
</dbReference>
<proteinExistence type="predicted"/>
<evidence type="ECO:0000259" key="7">
    <source>
        <dbReference type="Pfam" id="PF23598"/>
    </source>
</evidence>
<dbReference type="Gene3D" id="3.80.10.10">
    <property type="entry name" value="Ribonuclease Inhibitor"/>
    <property type="match status" value="1"/>
</dbReference>
<comment type="subcellular location">
    <subcellularLocation>
        <location evidence="1">Membrane</location>
    </subcellularLocation>
</comment>
<dbReference type="AlphaFoldDB" id="A0A1V1NV18"/>
<dbReference type="SMART" id="SM00369">
    <property type="entry name" value="LRR_TYP"/>
    <property type="match status" value="4"/>
</dbReference>